<feature type="transmembrane region" description="Helical" evidence="1">
    <location>
        <begin position="7"/>
        <end position="25"/>
    </location>
</feature>
<accession>A0ABU3U9Y4</accession>
<proteinExistence type="predicted"/>
<keyword evidence="1" id="KW-0472">Membrane</keyword>
<evidence type="ECO:0008006" key="4">
    <source>
        <dbReference type="Google" id="ProtNLM"/>
    </source>
</evidence>
<comment type="caution">
    <text evidence="2">The sequence shown here is derived from an EMBL/GenBank/DDBJ whole genome shotgun (WGS) entry which is preliminary data.</text>
</comment>
<keyword evidence="1" id="KW-1133">Transmembrane helix</keyword>
<dbReference type="Proteomes" id="UP001268651">
    <property type="component" value="Unassembled WGS sequence"/>
</dbReference>
<sequence length="121" mass="13624">MKLIQRIGYYLGGFSIGLVILAFFLNGKRVSCDYGPQARVLKKINSKKIEYSPSVIELLENGSIDTASIKNILLNGKINFSKSETRKKPCGFYFIEKQVNQKDISILVENCDSLTTVKEIK</sequence>
<name>A0ABU3U9Y4_9FLAO</name>
<evidence type="ECO:0000256" key="1">
    <source>
        <dbReference type="SAM" id="Phobius"/>
    </source>
</evidence>
<dbReference type="RefSeq" id="WP_316663224.1">
    <property type="nucleotide sequence ID" value="NZ_JAWHTF010000008.1"/>
</dbReference>
<gene>
    <name evidence="2" type="ORF">RXV94_13225</name>
</gene>
<dbReference type="EMBL" id="JAWHTF010000008">
    <property type="protein sequence ID" value="MDU8887126.1"/>
    <property type="molecule type" value="Genomic_DNA"/>
</dbReference>
<evidence type="ECO:0000313" key="2">
    <source>
        <dbReference type="EMBL" id="MDU8887126.1"/>
    </source>
</evidence>
<keyword evidence="1" id="KW-0812">Transmembrane</keyword>
<keyword evidence="3" id="KW-1185">Reference proteome</keyword>
<organism evidence="2 3">
    <name type="scientific">Gilvirhabdus luticola</name>
    <dbReference type="NCBI Taxonomy" id="3079858"/>
    <lineage>
        <taxon>Bacteria</taxon>
        <taxon>Pseudomonadati</taxon>
        <taxon>Bacteroidota</taxon>
        <taxon>Flavobacteriia</taxon>
        <taxon>Flavobacteriales</taxon>
        <taxon>Flavobacteriaceae</taxon>
        <taxon>Gilvirhabdus</taxon>
    </lineage>
</organism>
<protein>
    <recommendedName>
        <fullName evidence="4">DUF4258 domain-containing protein</fullName>
    </recommendedName>
</protein>
<reference evidence="2 3" key="1">
    <citation type="submission" date="2023-10" db="EMBL/GenBank/DDBJ databases">
        <title>Marimonas sp. nov. isolated from tidal mud flat.</title>
        <authorList>
            <person name="Jaincy N.J."/>
            <person name="Srinivasan S."/>
            <person name="Lee S.-S."/>
        </authorList>
    </citation>
    <scope>NUCLEOTIDE SEQUENCE [LARGE SCALE GENOMIC DNA]</scope>
    <source>
        <strain evidence="2 3">MJ-SS3</strain>
    </source>
</reference>
<evidence type="ECO:0000313" key="3">
    <source>
        <dbReference type="Proteomes" id="UP001268651"/>
    </source>
</evidence>